<protein>
    <submittedName>
        <fullName evidence="2">Uncharacterized protein</fullName>
    </submittedName>
</protein>
<gene>
    <name evidence="2" type="ORF">XAT740_LOCUS48405</name>
</gene>
<feature type="region of interest" description="Disordered" evidence="1">
    <location>
        <begin position="1"/>
        <end position="129"/>
    </location>
</feature>
<feature type="compositionally biased region" description="Low complexity" evidence="1">
    <location>
        <begin position="120"/>
        <end position="129"/>
    </location>
</feature>
<evidence type="ECO:0000313" key="3">
    <source>
        <dbReference type="Proteomes" id="UP000663828"/>
    </source>
</evidence>
<keyword evidence="3" id="KW-1185">Reference proteome</keyword>
<dbReference type="Proteomes" id="UP000663828">
    <property type="component" value="Unassembled WGS sequence"/>
</dbReference>
<feature type="compositionally biased region" description="Polar residues" evidence="1">
    <location>
        <begin position="84"/>
        <end position="103"/>
    </location>
</feature>
<dbReference type="EMBL" id="CAJNOR010006936">
    <property type="protein sequence ID" value="CAF1607045.1"/>
    <property type="molecule type" value="Genomic_DNA"/>
</dbReference>
<evidence type="ECO:0000313" key="2">
    <source>
        <dbReference type="EMBL" id="CAF1607045.1"/>
    </source>
</evidence>
<feature type="region of interest" description="Disordered" evidence="1">
    <location>
        <begin position="181"/>
        <end position="217"/>
    </location>
</feature>
<sequence length="474" mass="47627">MSGPYNQQQVLHESGFGQGVGYANGVHAAQAGGQVATQISSSQRVAESHQVQQNAAGGLAEQHQRQEREASQATTSQRQERETSSQATSTQRSVEAQQTRQGSNGSGYRHHRQRNRDNSHSSSGSSAGAYRITGAEGAAAVGGSYQQYSAENSYAHGAASGGPYGVTSALGGAYAAGGNPCGGTPVEGPRRPGRHQKQVIRLPDQPQGPTRQVRRRLPTPEPDTLERVYVQRVAGEVIEEITEVPTTPPPIVQERTVCEPAGPPKVVKRVVRVPPRGNNCQQGGFVGNAGQSANLLSASSYGSVQQASGSFQQVSAGSPLPAGASASLGSAVGHNVVGAVGGFSPAGASFSSVGPAFGAQGAGFSSGGAAYGAQGAGFSSGGAAYGAQGAGFSSAGPAYGVQGAGFSSAGPAYGVQGAGFQQQAASFSSGYQQQAASFGGAASQASSPFGAGFSFIAQGLTPSAGLHQATCFYV</sequence>
<feature type="compositionally biased region" description="Polar residues" evidence="1">
    <location>
        <begin position="39"/>
        <end position="55"/>
    </location>
</feature>
<proteinExistence type="predicted"/>
<feature type="compositionally biased region" description="Low complexity" evidence="1">
    <location>
        <begin position="23"/>
        <end position="38"/>
    </location>
</feature>
<reference evidence="2" key="1">
    <citation type="submission" date="2021-02" db="EMBL/GenBank/DDBJ databases">
        <authorList>
            <person name="Nowell W R."/>
        </authorList>
    </citation>
    <scope>NUCLEOTIDE SEQUENCE</scope>
</reference>
<feature type="compositionally biased region" description="Polar residues" evidence="1">
    <location>
        <begin position="1"/>
        <end position="11"/>
    </location>
</feature>
<comment type="caution">
    <text evidence="2">The sequence shown here is derived from an EMBL/GenBank/DDBJ whole genome shotgun (WGS) entry which is preliminary data.</text>
</comment>
<organism evidence="2 3">
    <name type="scientific">Adineta ricciae</name>
    <name type="common">Rotifer</name>
    <dbReference type="NCBI Taxonomy" id="249248"/>
    <lineage>
        <taxon>Eukaryota</taxon>
        <taxon>Metazoa</taxon>
        <taxon>Spiralia</taxon>
        <taxon>Gnathifera</taxon>
        <taxon>Rotifera</taxon>
        <taxon>Eurotatoria</taxon>
        <taxon>Bdelloidea</taxon>
        <taxon>Adinetida</taxon>
        <taxon>Adinetidae</taxon>
        <taxon>Adineta</taxon>
    </lineage>
</organism>
<dbReference type="AlphaFoldDB" id="A0A816BBW9"/>
<accession>A0A816BBW9</accession>
<evidence type="ECO:0000256" key="1">
    <source>
        <dbReference type="SAM" id="MobiDB-lite"/>
    </source>
</evidence>
<name>A0A816BBW9_ADIRI</name>